<dbReference type="PANTHER" id="PTHR33359">
    <property type="entry name" value="MOLYBDOPTERIN SYNTHASE SULFUR CARRIER SUBUNIT"/>
    <property type="match status" value="1"/>
</dbReference>
<name>A0A6V7UDK2_MELEN</name>
<evidence type="ECO:0000256" key="1">
    <source>
        <dbReference type="ARBA" id="ARBA00022741"/>
    </source>
</evidence>
<dbReference type="GO" id="GO:0006777">
    <property type="term" value="P:Mo-molybdopterin cofactor biosynthetic process"/>
    <property type="evidence" value="ECO:0007669"/>
    <property type="project" value="InterPro"/>
</dbReference>
<dbReference type="GO" id="GO:1990133">
    <property type="term" value="C:molybdopterin adenylyltransferase complex"/>
    <property type="evidence" value="ECO:0007669"/>
    <property type="project" value="TreeGrafter"/>
</dbReference>
<gene>
    <name evidence="2" type="ORF">MENT_LOCUS11616</name>
</gene>
<dbReference type="GO" id="GO:0000166">
    <property type="term" value="F:nucleotide binding"/>
    <property type="evidence" value="ECO:0007669"/>
    <property type="project" value="UniProtKB-KW"/>
</dbReference>
<reference evidence="2 3" key="1">
    <citation type="submission" date="2020-08" db="EMBL/GenBank/DDBJ databases">
        <authorList>
            <person name="Koutsovoulos G."/>
            <person name="Danchin GJ E."/>
        </authorList>
    </citation>
    <scope>NUCLEOTIDE SEQUENCE [LARGE SCALE GENOMIC DNA]</scope>
</reference>
<comment type="caution">
    <text evidence="2">The sequence shown here is derived from an EMBL/GenBank/DDBJ whole genome shotgun (WGS) entry which is preliminary data.</text>
</comment>
<dbReference type="InterPro" id="IPR012675">
    <property type="entry name" value="Beta-grasp_dom_sf"/>
</dbReference>
<dbReference type="InterPro" id="IPR016155">
    <property type="entry name" value="Mopterin_synth/thiamin_S_b"/>
</dbReference>
<sequence>MITEKDNVEIRLLLFGKARDIVGLEMLKEGIPRIITVKDLYTIIFEKICPPLLSIKNSCILAVDHKYLNICNEEEIVLNENSEIAIIPPISGG</sequence>
<dbReference type="Proteomes" id="UP000580250">
    <property type="component" value="Unassembled WGS sequence"/>
</dbReference>
<protein>
    <submittedName>
        <fullName evidence="2">Uncharacterized protein</fullName>
    </submittedName>
</protein>
<evidence type="ECO:0000313" key="2">
    <source>
        <dbReference type="EMBL" id="CAD2154776.1"/>
    </source>
</evidence>
<dbReference type="InterPro" id="IPR044672">
    <property type="entry name" value="MOCS2A"/>
</dbReference>
<dbReference type="AlphaFoldDB" id="A0A6V7UDK2"/>
<keyword evidence="1" id="KW-0547">Nucleotide-binding</keyword>
<dbReference type="Pfam" id="PF02597">
    <property type="entry name" value="ThiS"/>
    <property type="match status" value="1"/>
</dbReference>
<dbReference type="CDD" id="cd00754">
    <property type="entry name" value="Ubl_MoaD"/>
    <property type="match status" value="1"/>
</dbReference>
<organism evidence="2 3">
    <name type="scientific">Meloidogyne enterolobii</name>
    <name type="common">Root-knot nematode worm</name>
    <name type="synonym">Meloidogyne mayaguensis</name>
    <dbReference type="NCBI Taxonomy" id="390850"/>
    <lineage>
        <taxon>Eukaryota</taxon>
        <taxon>Metazoa</taxon>
        <taxon>Ecdysozoa</taxon>
        <taxon>Nematoda</taxon>
        <taxon>Chromadorea</taxon>
        <taxon>Rhabditida</taxon>
        <taxon>Tylenchina</taxon>
        <taxon>Tylenchomorpha</taxon>
        <taxon>Tylenchoidea</taxon>
        <taxon>Meloidogynidae</taxon>
        <taxon>Meloidogyninae</taxon>
        <taxon>Meloidogyne</taxon>
    </lineage>
</organism>
<evidence type="ECO:0000313" key="3">
    <source>
        <dbReference type="Proteomes" id="UP000580250"/>
    </source>
</evidence>
<dbReference type="SUPFAM" id="SSF54285">
    <property type="entry name" value="MoaD/ThiS"/>
    <property type="match status" value="1"/>
</dbReference>
<dbReference type="Gene3D" id="3.10.20.30">
    <property type="match status" value="1"/>
</dbReference>
<accession>A0A6V7UDK2</accession>
<dbReference type="InterPro" id="IPR003749">
    <property type="entry name" value="ThiS/MoaD-like"/>
</dbReference>
<proteinExistence type="predicted"/>
<dbReference type="PANTHER" id="PTHR33359:SF1">
    <property type="entry name" value="MOLYBDOPTERIN SYNTHASE SULFUR CARRIER SUBUNIT"/>
    <property type="match status" value="1"/>
</dbReference>
<dbReference type="EMBL" id="CAJEWN010000057">
    <property type="protein sequence ID" value="CAD2154776.1"/>
    <property type="molecule type" value="Genomic_DNA"/>
</dbReference>
<dbReference type="OrthoDB" id="5531344at2759"/>